<name>A0AAV7SM06_PLEWA</name>
<proteinExistence type="predicted"/>
<dbReference type="AlphaFoldDB" id="A0AAV7SM06"/>
<dbReference type="EMBL" id="JANPWB010000008">
    <property type="protein sequence ID" value="KAJ1165080.1"/>
    <property type="molecule type" value="Genomic_DNA"/>
</dbReference>
<sequence length="71" mass="7936">MTAADCDDSLKEISLRGPTGEEWETLETDLEVEELARALQGIQLRTAPGLNGLHFCHFDETGFWTTALRLD</sequence>
<gene>
    <name evidence="1" type="ORF">NDU88_005510</name>
</gene>
<evidence type="ECO:0000313" key="1">
    <source>
        <dbReference type="EMBL" id="KAJ1165080.1"/>
    </source>
</evidence>
<protein>
    <submittedName>
        <fullName evidence="1">Uncharacterized protein</fullName>
    </submittedName>
</protein>
<organism evidence="1 2">
    <name type="scientific">Pleurodeles waltl</name>
    <name type="common">Iberian ribbed newt</name>
    <dbReference type="NCBI Taxonomy" id="8319"/>
    <lineage>
        <taxon>Eukaryota</taxon>
        <taxon>Metazoa</taxon>
        <taxon>Chordata</taxon>
        <taxon>Craniata</taxon>
        <taxon>Vertebrata</taxon>
        <taxon>Euteleostomi</taxon>
        <taxon>Amphibia</taxon>
        <taxon>Batrachia</taxon>
        <taxon>Caudata</taxon>
        <taxon>Salamandroidea</taxon>
        <taxon>Salamandridae</taxon>
        <taxon>Pleurodelinae</taxon>
        <taxon>Pleurodeles</taxon>
    </lineage>
</organism>
<dbReference type="Proteomes" id="UP001066276">
    <property type="component" value="Chromosome 4_2"/>
</dbReference>
<evidence type="ECO:0000313" key="2">
    <source>
        <dbReference type="Proteomes" id="UP001066276"/>
    </source>
</evidence>
<keyword evidence="2" id="KW-1185">Reference proteome</keyword>
<reference evidence="1" key="1">
    <citation type="journal article" date="2022" name="bioRxiv">
        <title>Sequencing and chromosome-scale assembly of the giantPleurodeles waltlgenome.</title>
        <authorList>
            <person name="Brown T."/>
            <person name="Elewa A."/>
            <person name="Iarovenko S."/>
            <person name="Subramanian E."/>
            <person name="Araus A.J."/>
            <person name="Petzold A."/>
            <person name="Susuki M."/>
            <person name="Suzuki K.-i.T."/>
            <person name="Hayashi T."/>
            <person name="Toyoda A."/>
            <person name="Oliveira C."/>
            <person name="Osipova E."/>
            <person name="Leigh N.D."/>
            <person name="Simon A."/>
            <person name="Yun M.H."/>
        </authorList>
    </citation>
    <scope>NUCLEOTIDE SEQUENCE</scope>
    <source>
        <strain evidence="1">20211129_DDA</strain>
        <tissue evidence="1">Liver</tissue>
    </source>
</reference>
<comment type="caution">
    <text evidence="1">The sequence shown here is derived from an EMBL/GenBank/DDBJ whole genome shotgun (WGS) entry which is preliminary data.</text>
</comment>
<accession>A0AAV7SM06</accession>